<evidence type="ECO:0000256" key="6">
    <source>
        <dbReference type="PROSITE-ProRule" id="PRU00146"/>
    </source>
</evidence>
<keyword evidence="4 5" id="KW-0103">Bromodomain</keyword>
<dbReference type="InterPro" id="IPR001965">
    <property type="entry name" value="Znf_PHD"/>
</dbReference>
<protein>
    <recommendedName>
        <fullName evidence="12">Bromodomain adjacent to zinc finger domain protein 1A</fullName>
    </recommendedName>
</protein>
<proteinExistence type="predicted"/>
<keyword evidence="3" id="KW-0862">Zinc</keyword>
<evidence type="ECO:0000256" key="3">
    <source>
        <dbReference type="ARBA" id="ARBA00022833"/>
    </source>
</evidence>
<organism evidence="10">
    <name type="scientific">Oppiella nova</name>
    <dbReference type="NCBI Taxonomy" id="334625"/>
    <lineage>
        <taxon>Eukaryota</taxon>
        <taxon>Metazoa</taxon>
        <taxon>Ecdysozoa</taxon>
        <taxon>Arthropoda</taxon>
        <taxon>Chelicerata</taxon>
        <taxon>Arachnida</taxon>
        <taxon>Acari</taxon>
        <taxon>Acariformes</taxon>
        <taxon>Sarcoptiformes</taxon>
        <taxon>Oribatida</taxon>
        <taxon>Brachypylina</taxon>
        <taxon>Oppioidea</taxon>
        <taxon>Oppiidae</taxon>
        <taxon>Oppiella</taxon>
    </lineage>
</organism>
<keyword evidence="1" id="KW-0479">Metal-binding</keyword>
<keyword evidence="11" id="KW-1185">Reference proteome</keyword>
<dbReference type="InterPro" id="IPR001487">
    <property type="entry name" value="Bromodomain"/>
</dbReference>
<name>A0A7R9MH02_9ACAR</name>
<dbReference type="Gene3D" id="3.30.40.10">
    <property type="entry name" value="Zinc/RING finger domain, C3HC4 (zinc finger)"/>
    <property type="match status" value="2"/>
</dbReference>
<dbReference type="InterPro" id="IPR019786">
    <property type="entry name" value="Zinc_finger_PHD-type_CS"/>
</dbReference>
<dbReference type="GO" id="GO:0006355">
    <property type="term" value="P:regulation of DNA-templated transcription"/>
    <property type="evidence" value="ECO:0007669"/>
    <property type="project" value="TreeGrafter"/>
</dbReference>
<dbReference type="InterPro" id="IPR036427">
    <property type="entry name" value="Bromodomain-like_sf"/>
</dbReference>
<dbReference type="GO" id="GO:0003677">
    <property type="term" value="F:DNA binding"/>
    <property type="evidence" value="ECO:0007669"/>
    <property type="project" value="TreeGrafter"/>
</dbReference>
<feature type="region of interest" description="Disordered" evidence="7">
    <location>
        <begin position="130"/>
        <end position="234"/>
    </location>
</feature>
<dbReference type="OrthoDB" id="332390at2759"/>
<dbReference type="PROSITE" id="PS50014">
    <property type="entry name" value="BROMODOMAIN_2"/>
    <property type="match status" value="1"/>
</dbReference>
<sequence length="352" mass="39493">MLLCDQCNRGHHTYCLQPALESIPAGEWLCPECCPKFKPQTPKKGKHVVVVSDDSDGEDTRDSDDDNDEQSVLTSSTESKGCETCVECGRQDSEVQLSCAKCRDYYHTECAPHVKRITRSEWFCGNCSVGGGQSSDRKRKGVALDLDDSDGSTGDESDPKPAKRGRPPGKSTKQSTKAYATDEEYVLPSERSRRSRDSNRRSGQKSDVEMDEVIPQETTSSRRKTKSPVSGGTGRSDLQLDYRLCQTVLKKLQKHSDGWLFRSRPHAAPKYSKVVKQYVDLGRLVTNLNEGKYATNIEFFRDVLLIINNAIFSNNCDSHEYKACQSLSVYFEELVGECDINMRQLSVRAKRC</sequence>
<dbReference type="GO" id="GO:0045740">
    <property type="term" value="P:positive regulation of DNA replication"/>
    <property type="evidence" value="ECO:0007669"/>
    <property type="project" value="TreeGrafter"/>
</dbReference>
<dbReference type="CDD" id="cd04369">
    <property type="entry name" value="Bromodomain"/>
    <property type="match status" value="1"/>
</dbReference>
<feature type="region of interest" description="Disordered" evidence="7">
    <location>
        <begin position="40"/>
        <end position="75"/>
    </location>
</feature>
<feature type="domain" description="Bromo" evidence="8">
    <location>
        <begin position="269"/>
        <end position="321"/>
    </location>
</feature>
<dbReference type="SMART" id="SM00297">
    <property type="entry name" value="BROMO"/>
    <property type="match status" value="1"/>
</dbReference>
<dbReference type="PANTHER" id="PTHR46510">
    <property type="entry name" value="BROMODOMAIN ADJACENT TO ZINC FINGER DOMAIN PROTEIN 1A"/>
    <property type="match status" value="1"/>
</dbReference>
<dbReference type="EMBL" id="CAJPVJ010019059">
    <property type="protein sequence ID" value="CAG2177182.1"/>
    <property type="molecule type" value="Genomic_DNA"/>
</dbReference>
<keyword evidence="2 6" id="KW-0863">Zinc-finger</keyword>
<evidence type="ECO:0000313" key="11">
    <source>
        <dbReference type="Proteomes" id="UP000728032"/>
    </source>
</evidence>
<dbReference type="GO" id="GO:0008623">
    <property type="term" value="C:CHRAC"/>
    <property type="evidence" value="ECO:0007669"/>
    <property type="project" value="TreeGrafter"/>
</dbReference>
<feature type="compositionally biased region" description="Acidic residues" evidence="7">
    <location>
        <begin position="145"/>
        <end position="156"/>
    </location>
</feature>
<feature type="domain" description="PHD-type" evidence="9">
    <location>
        <begin position="79"/>
        <end position="130"/>
    </location>
</feature>
<evidence type="ECO:0000313" key="10">
    <source>
        <dbReference type="EMBL" id="CAD7660044.1"/>
    </source>
</evidence>
<dbReference type="SUPFAM" id="SSF47370">
    <property type="entry name" value="Bromodomain"/>
    <property type="match status" value="1"/>
</dbReference>
<dbReference type="Gene3D" id="1.20.920.10">
    <property type="entry name" value="Bromodomain-like"/>
    <property type="match status" value="1"/>
</dbReference>
<dbReference type="GO" id="GO:0008270">
    <property type="term" value="F:zinc ion binding"/>
    <property type="evidence" value="ECO:0007669"/>
    <property type="project" value="UniProtKB-KW"/>
</dbReference>
<gene>
    <name evidence="10" type="ORF">ONB1V03_LOCUS16615</name>
</gene>
<dbReference type="InterPro" id="IPR047171">
    <property type="entry name" value="BAZ1A"/>
</dbReference>
<dbReference type="AlphaFoldDB" id="A0A7R9MH02"/>
<evidence type="ECO:0000259" key="9">
    <source>
        <dbReference type="PROSITE" id="PS50016"/>
    </source>
</evidence>
<evidence type="ECO:0000256" key="1">
    <source>
        <dbReference type="ARBA" id="ARBA00022723"/>
    </source>
</evidence>
<dbReference type="SUPFAM" id="SSF57903">
    <property type="entry name" value="FYVE/PHD zinc finger"/>
    <property type="match status" value="2"/>
</dbReference>
<evidence type="ECO:0000259" key="8">
    <source>
        <dbReference type="PROSITE" id="PS50014"/>
    </source>
</evidence>
<dbReference type="Pfam" id="PF00439">
    <property type="entry name" value="Bromodomain"/>
    <property type="match status" value="1"/>
</dbReference>
<accession>A0A7R9MH02</accession>
<dbReference type="GO" id="GO:0006338">
    <property type="term" value="P:chromatin remodeling"/>
    <property type="evidence" value="ECO:0007669"/>
    <property type="project" value="InterPro"/>
</dbReference>
<dbReference type="InterPro" id="IPR013083">
    <property type="entry name" value="Znf_RING/FYVE/PHD"/>
</dbReference>
<dbReference type="PROSITE" id="PS50016">
    <property type="entry name" value="ZF_PHD_2"/>
    <property type="match status" value="2"/>
</dbReference>
<feature type="compositionally biased region" description="Acidic residues" evidence="7">
    <location>
        <begin position="53"/>
        <end position="69"/>
    </location>
</feature>
<dbReference type="PROSITE" id="PS01359">
    <property type="entry name" value="ZF_PHD_1"/>
    <property type="match status" value="1"/>
</dbReference>
<feature type="compositionally biased region" description="Basic and acidic residues" evidence="7">
    <location>
        <begin position="190"/>
        <end position="208"/>
    </location>
</feature>
<evidence type="ECO:0008006" key="12">
    <source>
        <dbReference type="Google" id="ProtNLM"/>
    </source>
</evidence>
<dbReference type="Pfam" id="PF00628">
    <property type="entry name" value="PHD"/>
    <property type="match status" value="1"/>
</dbReference>
<dbReference type="EMBL" id="OC933884">
    <property type="protein sequence ID" value="CAD7660044.1"/>
    <property type="molecule type" value="Genomic_DNA"/>
</dbReference>
<evidence type="ECO:0000256" key="5">
    <source>
        <dbReference type="PROSITE-ProRule" id="PRU00035"/>
    </source>
</evidence>
<dbReference type="PANTHER" id="PTHR46510:SF1">
    <property type="entry name" value="BROMODOMAIN ADJACENT TO ZINC FINGER DOMAIN PROTEIN 1A"/>
    <property type="match status" value="1"/>
</dbReference>
<dbReference type="InterPro" id="IPR011011">
    <property type="entry name" value="Znf_FYVE_PHD"/>
</dbReference>
<dbReference type="Proteomes" id="UP000728032">
    <property type="component" value="Unassembled WGS sequence"/>
</dbReference>
<evidence type="ECO:0000256" key="4">
    <source>
        <dbReference type="ARBA" id="ARBA00023117"/>
    </source>
</evidence>
<reference evidence="10" key="1">
    <citation type="submission" date="2020-11" db="EMBL/GenBank/DDBJ databases">
        <authorList>
            <person name="Tran Van P."/>
        </authorList>
    </citation>
    <scope>NUCLEOTIDE SEQUENCE</scope>
</reference>
<feature type="domain" description="PHD-type" evidence="9">
    <location>
        <begin position="1"/>
        <end position="36"/>
    </location>
</feature>
<dbReference type="SMART" id="SM00249">
    <property type="entry name" value="PHD"/>
    <property type="match status" value="2"/>
</dbReference>
<dbReference type="GO" id="GO:0000228">
    <property type="term" value="C:nuclear chromosome"/>
    <property type="evidence" value="ECO:0007669"/>
    <property type="project" value="TreeGrafter"/>
</dbReference>
<dbReference type="InterPro" id="IPR019787">
    <property type="entry name" value="Znf_PHD-finger"/>
</dbReference>
<evidence type="ECO:0000256" key="2">
    <source>
        <dbReference type="ARBA" id="ARBA00022771"/>
    </source>
</evidence>
<evidence type="ECO:0000256" key="7">
    <source>
        <dbReference type="SAM" id="MobiDB-lite"/>
    </source>
</evidence>
<dbReference type="GO" id="GO:0031445">
    <property type="term" value="P:regulation of heterochromatin formation"/>
    <property type="evidence" value="ECO:0007669"/>
    <property type="project" value="TreeGrafter"/>
</dbReference>